<protein>
    <recommendedName>
        <fullName evidence="3">2-keto-3-deoxy-galactonokinase</fullName>
    </recommendedName>
</protein>
<keyword evidence="2" id="KW-1185">Reference proteome</keyword>
<sequence>MNPATTFLSCDWGTSSFRLRLVEREGLKILAEESSKEGNAATAELWKQAGQPPEQRVGFYLAIVQGHLKKLEEAVKTSLDGVPVVISGMASSTIGMEELPYKPLPFATDGSDLSAKIMEPTADFKHATLLISGVKSDDDVMRGEETQLVGCQFENTAEQQLFLHPGTHAKHVLVQHGQAVALKTYMTGEFFSLLSKQAILAASVAEGGQLEEGANRQWFEKGVQDSQQDNLLHNAFLVRTNDLLMKASKPENFFYLSGLLIGSECHDLLGSLPASITLAGEPVLLAHYGAALRVLGIADKCPVTTKTAVEVTLHGQSAVLQHSRINQQKA</sequence>
<dbReference type="Gene3D" id="3.30.420.300">
    <property type="entry name" value="2-keto-3-deoxy-galactonokinase, substrate binding domain"/>
    <property type="match status" value="1"/>
</dbReference>
<dbReference type="GO" id="GO:0008671">
    <property type="term" value="F:2-dehydro-3-deoxygalactonokinase activity"/>
    <property type="evidence" value="ECO:0007669"/>
    <property type="project" value="InterPro"/>
</dbReference>
<dbReference type="AlphaFoldDB" id="A0A0U4A667"/>
<dbReference type="Gene3D" id="3.30.420.310">
    <property type="entry name" value="2-keto-3-deoxy-galactonokinase, C-terminal domain"/>
    <property type="match status" value="1"/>
</dbReference>
<evidence type="ECO:0000313" key="2">
    <source>
        <dbReference type="Proteomes" id="UP000059542"/>
    </source>
</evidence>
<dbReference type="Pfam" id="PF05035">
    <property type="entry name" value="DGOK"/>
    <property type="match status" value="1"/>
</dbReference>
<gene>
    <name evidence="1" type="ORF">AUC43_00465</name>
</gene>
<reference evidence="1 2" key="1">
    <citation type="submission" date="2015-12" db="EMBL/GenBank/DDBJ databases">
        <authorList>
            <person name="Shamseldin A."/>
            <person name="Moawad H."/>
            <person name="Abd El-Rahim W.M."/>
            <person name="Sadowsky M.J."/>
        </authorList>
    </citation>
    <scope>NUCLEOTIDE SEQUENCE [LARGE SCALE GENOMIC DNA]</scope>
    <source>
        <strain evidence="1 2">DG5B</strain>
    </source>
</reference>
<accession>A0A0U4A667</accession>
<dbReference type="EMBL" id="CP013909">
    <property type="protein sequence ID" value="ALW83708.1"/>
    <property type="molecule type" value="Genomic_DNA"/>
</dbReference>
<organism evidence="1 2">
    <name type="scientific">Hymenobacter sedentarius</name>
    <dbReference type="NCBI Taxonomy" id="1411621"/>
    <lineage>
        <taxon>Bacteria</taxon>
        <taxon>Pseudomonadati</taxon>
        <taxon>Bacteroidota</taxon>
        <taxon>Cytophagia</taxon>
        <taxon>Cytophagales</taxon>
        <taxon>Hymenobacteraceae</taxon>
        <taxon>Hymenobacter</taxon>
    </lineage>
</organism>
<dbReference type="GO" id="GO:0034194">
    <property type="term" value="P:D-galactonate catabolic process"/>
    <property type="evidence" value="ECO:0007669"/>
    <property type="project" value="InterPro"/>
</dbReference>
<dbReference type="InterPro" id="IPR042258">
    <property type="entry name" value="DGOK_N"/>
</dbReference>
<name>A0A0U4A667_9BACT</name>
<evidence type="ECO:0000313" key="1">
    <source>
        <dbReference type="EMBL" id="ALW83708.1"/>
    </source>
</evidence>
<dbReference type="InterPro" id="IPR007729">
    <property type="entry name" value="DGOK"/>
</dbReference>
<proteinExistence type="predicted"/>
<dbReference type="RefSeq" id="WP_068188363.1">
    <property type="nucleotide sequence ID" value="NZ_CP013909.1"/>
</dbReference>
<evidence type="ECO:0008006" key="3">
    <source>
        <dbReference type="Google" id="ProtNLM"/>
    </source>
</evidence>
<dbReference type="InterPro" id="IPR042257">
    <property type="entry name" value="DGOK_C"/>
</dbReference>
<dbReference type="OrthoDB" id="256574at2"/>
<dbReference type="STRING" id="1411621.AUC43_00465"/>
<dbReference type="KEGG" id="hyg:AUC43_00465"/>
<dbReference type="Proteomes" id="UP000059542">
    <property type="component" value="Chromosome"/>
</dbReference>